<dbReference type="InterPro" id="IPR009553">
    <property type="entry name" value="DUF1173"/>
</dbReference>
<keyword evidence="3" id="KW-1185">Reference proteome</keyword>
<dbReference type="eggNOG" id="ENOG502ZA7W">
    <property type="taxonomic scope" value="Bacteria"/>
</dbReference>
<gene>
    <name evidence="2" type="ordered locus">RGE_29890</name>
</gene>
<evidence type="ECO:0000256" key="1">
    <source>
        <dbReference type="SAM" id="MobiDB-lite"/>
    </source>
</evidence>
<reference evidence="2 3" key="1">
    <citation type="journal article" date="2012" name="J. Bacteriol.">
        <title>Complete genome sequence of phototrophic betaproteobacterium Rubrivivax gelatinosus IL144.</title>
        <authorList>
            <person name="Nagashima S."/>
            <person name="Kamimura A."/>
            <person name="Shimizu T."/>
            <person name="Nakamura-isaki S."/>
            <person name="Aono E."/>
            <person name="Sakamoto K."/>
            <person name="Ichikawa N."/>
            <person name="Nakazawa H."/>
            <person name="Sekine M."/>
            <person name="Yamazaki S."/>
            <person name="Fujita N."/>
            <person name="Shimada K."/>
            <person name="Hanada S."/>
            <person name="Nagashima K.V.P."/>
        </authorList>
    </citation>
    <scope>NUCLEOTIDE SEQUENCE [LARGE SCALE GENOMIC DNA]</scope>
    <source>
        <strain evidence="3">NBRC 100245 / IL144</strain>
    </source>
</reference>
<dbReference type="Pfam" id="PF06666">
    <property type="entry name" value="DUF1173"/>
    <property type="match status" value="1"/>
</dbReference>
<accession>I0HTJ1</accession>
<evidence type="ECO:0000313" key="2">
    <source>
        <dbReference type="EMBL" id="BAL96328.1"/>
    </source>
</evidence>
<protein>
    <submittedName>
        <fullName evidence="2">Uncharacterized protein</fullName>
    </submittedName>
</protein>
<proteinExistence type="predicted"/>
<feature type="region of interest" description="Disordered" evidence="1">
    <location>
        <begin position="39"/>
        <end position="72"/>
    </location>
</feature>
<dbReference type="Proteomes" id="UP000007883">
    <property type="component" value="Chromosome"/>
</dbReference>
<organism evidence="2 3">
    <name type="scientific">Rubrivivax gelatinosus (strain NBRC 100245 / IL144)</name>
    <dbReference type="NCBI Taxonomy" id="983917"/>
    <lineage>
        <taxon>Bacteria</taxon>
        <taxon>Pseudomonadati</taxon>
        <taxon>Pseudomonadota</taxon>
        <taxon>Betaproteobacteria</taxon>
        <taxon>Burkholderiales</taxon>
        <taxon>Sphaerotilaceae</taxon>
        <taxon>Rubrivivax</taxon>
    </lineage>
</organism>
<feature type="compositionally biased region" description="Polar residues" evidence="1">
    <location>
        <begin position="54"/>
        <end position="69"/>
    </location>
</feature>
<dbReference type="HOGENOM" id="CLU_055770_1_0_4"/>
<dbReference type="KEGG" id="rge:RGE_29890"/>
<dbReference type="AlphaFoldDB" id="I0HTJ1"/>
<dbReference type="STRING" id="983917.RGE_29890"/>
<dbReference type="EMBL" id="AP012320">
    <property type="protein sequence ID" value="BAL96328.1"/>
    <property type="molecule type" value="Genomic_DNA"/>
</dbReference>
<name>I0HTJ1_RUBGI</name>
<evidence type="ECO:0000313" key="3">
    <source>
        <dbReference type="Proteomes" id="UP000007883"/>
    </source>
</evidence>
<sequence>MYIARLGTRHLVKRMPLSGNRHAPGCPHYKAPVERVGHAAGPAAARETAESRAPTAQTPTPTVETAENATQRRADGDDFSLLRMLHELWVRAELTRWHSGFAGKRHWGVVRRHLLAAARNMATPSGPLAEHLFVPEVFSVERAEKIRERREAVWRQLLLATGAGESPLMLIVGELKALQIGQHRARARLKHLPDRPLMLGGELARRTEYRYAALLGLWEAAPLLHMVMAGTVALDDIGAATVLDMALMACSPEWIPVANVQEVVLMERLVADGRSFRRLMGEQTFAQATETALLTDMPQPAPQFIDRCKTSVTKP</sequence>